<name>A0A8H5G840_9AGAR</name>
<keyword evidence="1" id="KW-1133">Transmembrane helix</keyword>
<reference evidence="2 3" key="1">
    <citation type="journal article" date="2020" name="ISME J.">
        <title>Uncovering the hidden diversity of litter-decomposition mechanisms in mushroom-forming fungi.</title>
        <authorList>
            <person name="Floudas D."/>
            <person name="Bentzer J."/>
            <person name="Ahren D."/>
            <person name="Johansson T."/>
            <person name="Persson P."/>
            <person name="Tunlid A."/>
        </authorList>
    </citation>
    <scope>NUCLEOTIDE SEQUENCE [LARGE SCALE GENOMIC DNA]</scope>
    <source>
        <strain evidence="2 3">CBS 406.79</strain>
    </source>
</reference>
<accession>A0A8H5G840</accession>
<comment type="caution">
    <text evidence="2">The sequence shown here is derived from an EMBL/GenBank/DDBJ whole genome shotgun (WGS) entry which is preliminary data.</text>
</comment>
<feature type="transmembrane region" description="Helical" evidence="1">
    <location>
        <begin position="132"/>
        <end position="156"/>
    </location>
</feature>
<keyword evidence="3" id="KW-1185">Reference proteome</keyword>
<protein>
    <submittedName>
        <fullName evidence="2">Uncharacterized protein</fullName>
    </submittedName>
</protein>
<evidence type="ECO:0000313" key="3">
    <source>
        <dbReference type="Proteomes" id="UP000518752"/>
    </source>
</evidence>
<dbReference type="AlphaFoldDB" id="A0A8H5G840"/>
<feature type="transmembrane region" description="Helical" evidence="1">
    <location>
        <begin position="53"/>
        <end position="73"/>
    </location>
</feature>
<keyword evidence="1" id="KW-0472">Membrane</keyword>
<dbReference type="Proteomes" id="UP000518752">
    <property type="component" value="Unassembled WGS sequence"/>
</dbReference>
<dbReference type="OrthoDB" id="2854287at2759"/>
<feature type="transmembrane region" description="Helical" evidence="1">
    <location>
        <begin position="168"/>
        <end position="186"/>
    </location>
</feature>
<organism evidence="2 3">
    <name type="scientific">Collybiopsis confluens</name>
    <dbReference type="NCBI Taxonomy" id="2823264"/>
    <lineage>
        <taxon>Eukaryota</taxon>
        <taxon>Fungi</taxon>
        <taxon>Dikarya</taxon>
        <taxon>Basidiomycota</taxon>
        <taxon>Agaricomycotina</taxon>
        <taxon>Agaricomycetes</taxon>
        <taxon>Agaricomycetidae</taxon>
        <taxon>Agaricales</taxon>
        <taxon>Marasmiineae</taxon>
        <taxon>Omphalotaceae</taxon>
        <taxon>Collybiopsis</taxon>
    </lineage>
</organism>
<evidence type="ECO:0000256" key="1">
    <source>
        <dbReference type="SAM" id="Phobius"/>
    </source>
</evidence>
<keyword evidence="1" id="KW-0812">Transmembrane</keyword>
<dbReference type="EMBL" id="JAACJN010000219">
    <property type="protein sequence ID" value="KAF5360104.1"/>
    <property type="molecule type" value="Genomic_DNA"/>
</dbReference>
<proteinExistence type="predicted"/>
<sequence>MLKIQTAKHIPNEKDVPVELQAAKEIKRYTLERTKKRLRSKASTDDHQSTSVVWNWINLWFFLNVTISLYDLFVMRSGTGRMLFEERVLFYLPFQIPSLHWQTSSIREVFPSVTETVLSTGYLVGRTRRRRYALLLALASTTSTVAPVLSLCFQMYMYPNFVSTPVNLSTMTWTMITILSPYNLALE</sequence>
<evidence type="ECO:0000313" key="2">
    <source>
        <dbReference type="EMBL" id="KAF5360104.1"/>
    </source>
</evidence>
<gene>
    <name evidence="2" type="ORF">D9757_014818</name>
</gene>